<evidence type="ECO:0000256" key="5">
    <source>
        <dbReference type="ARBA" id="ARBA00022679"/>
    </source>
</evidence>
<evidence type="ECO:0000256" key="9">
    <source>
        <dbReference type="ARBA" id="ARBA00022955"/>
    </source>
</evidence>
<dbReference type="PANTHER" id="PTHR31814:SF2">
    <property type="entry name" value="PHOSPHOMEVALONATE KINASE"/>
    <property type="match status" value="1"/>
</dbReference>
<gene>
    <name evidence="13" type="primary">ERG8</name>
    <name evidence="13" type="ORF">GLX27_004004</name>
</gene>
<dbReference type="GO" id="GO:0004631">
    <property type="term" value="F:phosphomevalonate kinase activity"/>
    <property type="evidence" value="ECO:0007669"/>
    <property type="project" value="UniProtKB-EC"/>
</dbReference>
<keyword evidence="10" id="KW-0443">Lipid metabolism</keyword>
<evidence type="ECO:0000256" key="10">
    <source>
        <dbReference type="ARBA" id="ARBA00023098"/>
    </source>
</evidence>
<evidence type="ECO:0000256" key="4">
    <source>
        <dbReference type="ARBA" id="ARBA00022516"/>
    </source>
</evidence>
<dbReference type="InterPro" id="IPR035102">
    <property type="entry name" value="Phosphomevalonate_kinase"/>
</dbReference>
<evidence type="ECO:0000256" key="2">
    <source>
        <dbReference type="ARBA" id="ARBA00006495"/>
    </source>
</evidence>
<reference evidence="13 14" key="1">
    <citation type="journal article" date="2020" name="Elife">
        <title>Loss of centromere function drives karyotype evolution in closely related Malassezia species.</title>
        <authorList>
            <person name="Sankaranarayanan S.R."/>
            <person name="Ianiri G."/>
            <person name="Coelho M.A."/>
            <person name="Reza M.H."/>
            <person name="Thimmappa B.C."/>
            <person name="Ganguly P."/>
            <person name="Vadnala R.N."/>
            <person name="Sun S."/>
            <person name="Siddharthan R."/>
            <person name="Tellgren-Roth C."/>
            <person name="Dawson T.L."/>
            <person name="Heitman J."/>
            <person name="Sanyal K."/>
        </authorList>
    </citation>
    <scope>NUCLEOTIDE SEQUENCE [LARGE SCALE GENOMIC DNA]</scope>
    <source>
        <strain evidence="13">CBS14141</strain>
    </source>
</reference>
<keyword evidence="8" id="KW-0067">ATP-binding</keyword>
<evidence type="ECO:0000256" key="8">
    <source>
        <dbReference type="ARBA" id="ARBA00022840"/>
    </source>
</evidence>
<keyword evidence="7 13" id="KW-0418">Kinase</keyword>
<dbReference type="PANTHER" id="PTHR31814">
    <property type="match status" value="1"/>
</dbReference>
<dbReference type="EMBL" id="CP046237">
    <property type="protein sequence ID" value="WFD49324.1"/>
    <property type="molecule type" value="Genomic_DNA"/>
</dbReference>
<proteinExistence type="inferred from homology"/>
<dbReference type="Proteomes" id="UP000818624">
    <property type="component" value="Chromosome 4"/>
</dbReference>
<sequence length="577" mass="61354">MTTTVSAPGKVLAAGGYLVLDPAYFGVVFATDARFYTSVATRAAQPDGAPAIRVRSPQFDAAEWVYAVQLPADDDATRTEDVRLVQTDANGANPFVAFALLYTLQLGIEKRGVSALRAALGGGVDVVIAGDNDYYSHRVEGQAPTLAQLDALEPFAEQHCTLGDVHKTGLGSSAAMTTSLTGGMLLHLGIVDGEREDHTLPLASLGLIHNTAQLAHCAAQGKLGSGFDVSASVWGSQLYRRFNPELIKDAMRDEVGYRLLRAGETAAHDARAPVPLLPLLDPHNPHWQPAPQEASGVPTAAEGLLELTRTADADAHVARPAPLQLPPGVRLCLADVDAGSNTRTMVGQVSAFQKNKPEWAAQLFRVLGAANQSLADGLLGLHVAHARDPEEYAHVLEAFAQRSSVEWDAYRKEHPSLTADMFIDVRNSMRSVRAGMRELGTRASAPVEPMEMTRLIDTTIRDAPGVLGGGVPGAGGYDALYLLFLHPEALVRPEAHVPAPRAVCAVWEAYTELSVGPLRCGAQYPRHSDATANVPDDVDPAVARVAQALLRTRAGLQCVDGASVPGLARHLRRLGAD</sequence>
<evidence type="ECO:0000256" key="6">
    <source>
        <dbReference type="ARBA" id="ARBA00022741"/>
    </source>
</evidence>
<dbReference type="EC" id="2.7.4.2" evidence="3"/>
<comment type="similarity">
    <text evidence="2">Belongs to the GHMP kinase family. Mevalonate kinase subfamily.</text>
</comment>
<keyword evidence="9" id="KW-0752">Steroid biosynthesis</keyword>
<keyword evidence="4" id="KW-0444">Lipid biosynthesis</keyword>
<evidence type="ECO:0000256" key="12">
    <source>
        <dbReference type="ARBA" id="ARBA00029326"/>
    </source>
</evidence>
<evidence type="ECO:0000256" key="11">
    <source>
        <dbReference type="ARBA" id="ARBA00023221"/>
    </source>
</evidence>
<evidence type="ECO:0000313" key="14">
    <source>
        <dbReference type="Proteomes" id="UP000818624"/>
    </source>
</evidence>
<comment type="catalytic activity">
    <reaction evidence="12">
        <text>(R)-5-phosphomevalonate + ATP = (R)-5-diphosphomevalonate + ADP</text>
        <dbReference type="Rhea" id="RHEA:16341"/>
        <dbReference type="ChEBI" id="CHEBI:30616"/>
        <dbReference type="ChEBI" id="CHEBI:57557"/>
        <dbReference type="ChEBI" id="CHEBI:58146"/>
        <dbReference type="ChEBI" id="CHEBI:456216"/>
        <dbReference type="EC" id="2.7.4.2"/>
    </reaction>
    <physiologicalReaction direction="left-to-right" evidence="12">
        <dbReference type="Rhea" id="RHEA:16342"/>
    </physiologicalReaction>
</comment>
<keyword evidence="14" id="KW-1185">Reference proteome</keyword>
<dbReference type="Gene3D" id="3.30.230.10">
    <property type="match status" value="1"/>
</dbReference>
<accession>A0ABY8EVX5</accession>
<dbReference type="InterPro" id="IPR020568">
    <property type="entry name" value="Ribosomal_Su5_D2-typ_SF"/>
</dbReference>
<evidence type="ECO:0000256" key="3">
    <source>
        <dbReference type="ARBA" id="ARBA00012958"/>
    </source>
</evidence>
<name>A0ABY8EVX5_MALFU</name>
<evidence type="ECO:0000256" key="7">
    <source>
        <dbReference type="ARBA" id="ARBA00022777"/>
    </source>
</evidence>
<keyword evidence="5 13" id="KW-0808">Transferase</keyword>
<dbReference type="InterPro" id="IPR016005">
    <property type="entry name" value="Erg8"/>
</dbReference>
<dbReference type="PIRSF" id="PIRSF017288">
    <property type="entry name" value="PMK_GHMP_euk"/>
    <property type="match status" value="1"/>
</dbReference>
<organism evidence="13 14">
    <name type="scientific">Malassezia furfur</name>
    <name type="common">Pityriasis versicolor infection agent</name>
    <name type="synonym">Pityrosporum furfur</name>
    <dbReference type="NCBI Taxonomy" id="55194"/>
    <lineage>
        <taxon>Eukaryota</taxon>
        <taxon>Fungi</taxon>
        <taxon>Dikarya</taxon>
        <taxon>Basidiomycota</taxon>
        <taxon>Ustilaginomycotina</taxon>
        <taxon>Malasseziomycetes</taxon>
        <taxon>Malasseziales</taxon>
        <taxon>Malasseziaceae</taxon>
        <taxon>Malassezia</taxon>
    </lineage>
</organism>
<evidence type="ECO:0000256" key="1">
    <source>
        <dbReference type="ARBA" id="ARBA00005017"/>
    </source>
</evidence>
<dbReference type="SUPFAM" id="SSF54211">
    <property type="entry name" value="Ribosomal protein S5 domain 2-like"/>
    <property type="match status" value="1"/>
</dbReference>
<evidence type="ECO:0000313" key="13">
    <source>
        <dbReference type="EMBL" id="WFD49324.1"/>
    </source>
</evidence>
<dbReference type="InterPro" id="IPR014721">
    <property type="entry name" value="Ribsml_uS5_D2-typ_fold_subgr"/>
</dbReference>
<protein>
    <recommendedName>
        <fullName evidence="3">phosphomevalonate kinase</fullName>
        <ecNumber evidence="3">2.7.4.2</ecNumber>
    </recommendedName>
</protein>
<comment type="pathway">
    <text evidence="1">Isoprenoid biosynthesis; isopentenyl diphosphate biosynthesis via mevalonate pathway; isopentenyl diphosphate from (R)-mevalonate: step 2/3.</text>
</comment>
<keyword evidence="6" id="KW-0547">Nucleotide-binding</keyword>
<keyword evidence="11" id="KW-0753">Steroid metabolism</keyword>